<evidence type="ECO:0000259" key="1">
    <source>
        <dbReference type="Pfam" id="PF07883"/>
    </source>
</evidence>
<dbReference type="Proteomes" id="UP001404956">
    <property type="component" value="Unassembled WGS sequence"/>
</dbReference>
<dbReference type="InterPro" id="IPR014710">
    <property type="entry name" value="RmlC-like_jellyroll"/>
</dbReference>
<dbReference type="InterPro" id="IPR053146">
    <property type="entry name" value="QDO-like"/>
</dbReference>
<keyword evidence="3" id="KW-1185">Reference proteome</keyword>
<dbReference type="InterPro" id="IPR011051">
    <property type="entry name" value="RmlC_Cupin_sf"/>
</dbReference>
<dbReference type="EMBL" id="BAABRV010000006">
    <property type="protein sequence ID" value="GAA5534159.1"/>
    <property type="molecule type" value="Genomic_DNA"/>
</dbReference>
<evidence type="ECO:0000313" key="3">
    <source>
        <dbReference type="Proteomes" id="UP001404956"/>
    </source>
</evidence>
<organism evidence="2 3">
    <name type="scientific">Deinococcus aluminii</name>
    <dbReference type="NCBI Taxonomy" id="1656885"/>
    <lineage>
        <taxon>Bacteria</taxon>
        <taxon>Thermotogati</taxon>
        <taxon>Deinococcota</taxon>
        <taxon>Deinococci</taxon>
        <taxon>Deinococcales</taxon>
        <taxon>Deinococcaceae</taxon>
        <taxon>Deinococcus</taxon>
    </lineage>
</organism>
<dbReference type="SUPFAM" id="SSF51182">
    <property type="entry name" value="RmlC-like cupins"/>
    <property type="match status" value="1"/>
</dbReference>
<dbReference type="PANTHER" id="PTHR36440:SF1">
    <property type="entry name" value="PUTATIVE (AFU_ORTHOLOGUE AFUA_8G07350)-RELATED"/>
    <property type="match status" value="1"/>
</dbReference>
<name>A0ABP9XFP5_9DEIO</name>
<dbReference type="Pfam" id="PF07883">
    <property type="entry name" value="Cupin_2"/>
    <property type="match status" value="1"/>
</dbReference>
<dbReference type="RefSeq" id="WP_345455246.1">
    <property type="nucleotide sequence ID" value="NZ_BAABRV010000006.1"/>
</dbReference>
<sequence>MGPKVRSRRSFLKLQDVSYPTHRIGAFRVTTLISGSQTAGAFALLEHVLEVGALGSPPHTHSHEDEWSYVLEGELTVDFGGQAVQASPGELVFKPRRQPHTFLNLGVCRCVFWN</sequence>
<accession>A0ABP9XFP5</accession>
<proteinExistence type="predicted"/>
<dbReference type="InterPro" id="IPR013096">
    <property type="entry name" value="Cupin_2"/>
</dbReference>
<gene>
    <name evidence="2" type="ORF">Dalu01_02567</name>
</gene>
<protein>
    <recommendedName>
        <fullName evidence="1">Cupin type-2 domain-containing protein</fullName>
    </recommendedName>
</protein>
<feature type="domain" description="Cupin type-2" evidence="1">
    <location>
        <begin position="48"/>
        <end position="111"/>
    </location>
</feature>
<reference evidence="2 3" key="1">
    <citation type="submission" date="2024-02" db="EMBL/GenBank/DDBJ databases">
        <title>Deinococcus aluminii NBRC 112889.</title>
        <authorList>
            <person name="Ichikawa N."/>
            <person name="Katano-Makiyama Y."/>
            <person name="Hidaka K."/>
        </authorList>
    </citation>
    <scope>NUCLEOTIDE SEQUENCE [LARGE SCALE GENOMIC DNA]</scope>
    <source>
        <strain evidence="2 3">NBRC 112889</strain>
    </source>
</reference>
<dbReference type="PANTHER" id="PTHR36440">
    <property type="entry name" value="PUTATIVE (AFU_ORTHOLOGUE AFUA_8G07350)-RELATED"/>
    <property type="match status" value="1"/>
</dbReference>
<dbReference type="Gene3D" id="2.60.120.10">
    <property type="entry name" value="Jelly Rolls"/>
    <property type="match status" value="1"/>
</dbReference>
<evidence type="ECO:0000313" key="2">
    <source>
        <dbReference type="EMBL" id="GAA5534159.1"/>
    </source>
</evidence>
<comment type="caution">
    <text evidence="2">The sequence shown here is derived from an EMBL/GenBank/DDBJ whole genome shotgun (WGS) entry which is preliminary data.</text>
</comment>